<dbReference type="SUPFAM" id="SSF57756">
    <property type="entry name" value="Retrovirus zinc finger-like domains"/>
    <property type="match status" value="1"/>
</dbReference>
<dbReference type="InterPro" id="IPR001878">
    <property type="entry name" value="Znf_CCHC"/>
</dbReference>
<keyword evidence="3" id="KW-1185">Reference proteome</keyword>
<dbReference type="GO" id="GO:0003676">
    <property type="term" value="F:nucleic acid binding"/>
    <property type="evidence" value="ECO:0007669"/>
    <property type="project" value="InterPro"/>
</dbReference>
<dbReference type="GO" id="GO:0008270">
    <property type="term" value="F:zinc ion binding"/>
    <property type="evidence" value="ECO:0007669"/>
    <property type="project" value="InterPro"/>
</dbReference>
<evidence type="ECO:0000259" key="1">
    <source>
        <dbReference type="SMART" id="SM00343"/>
    </source>
</evidence>
<dbReference type="Gene3D" id="4.10.60.10">
    <property type="entry name" value="Zinc finger, CCHC-type"/>
    <property type="match status" value="1"/>
</dbReference>
<feature type="domain" description="CCHC-type" evidence="1">
    <location>
        <begin position="139"/>
        <end position="155"/>
    </location>
</feature>
<evidence type="ECO:0000313" key="3">
    <source>
        <dbReference type="Proteomes" id="UP000467840"/>
    </source>
</evidence>
<dbReference type="SMART" id="SM00343">
    <property type="entry name" value="ZnF_C2HC"/>
    <property type="match status" value="2"/>
</dbReference>
<comment type="caution">
    <text evidence="2">The sequence shown here is derived from an EMBL/GenBank/DDBJ whole genome shotgun (WGS) entry which is preliminary data.</text>
</comment>
<reference evidence="2 3" key="1">
    <citation type="journal article" date="2020" name="Mol. Plant">
        <title>The Chromosome-Based Rubber Tree Genome Provides New Insights into Spurge Genome Evolution and Rubber Biosynthesis.</title>
        <authorList>
            <person name="Liu J."/>
            <person name="Shi C."/>
            <person name="Shi C.C."/>
            <person name="Li W."/>
            <person name="Zhang Q.J."/>
            <person name="Zhang Y."/>
            <person name="Li K."/>
            <person name="Lu H.F."/>
            <person name="Shi C."/>
            <person name="Zhu S.T."/>
            <person name="Xiao Z.Y."/>
            <person name="Nan H."/>
            <person name="Yue Y."/>
            <person name="Zhu X.G."/>
            <person name="Wu Y."/>
            <person name="Hong X.N."/>
            <person name="Fan G.Y."/>
            <person name="Tong Y."/>
            <person name="Zhang D."/>
            <person name="Mao C.L."/>
            <person name="Liu Y.L."/>
            <person name="Hao S.J."/>
            <person name="Liu W.Q."/>
            <person name="Lv M.Q."/>
            <person name="Zhang H.B."/>
            <person name="Liu Y."/>
            <person name="Hu-Tang G.R."/>
            <person name="Wang J.P."/>
            <person name="Wang J.H."/>
            <person name="Sun Y.H."/>
            <person name="Ni S.B."/>
            <person name="Chen W.B."/>
            <person name="Zhang X.C."/>
            <person name="Jiao Y.N."/>
            <person name="Eichler E.E."/>
            <person name="Li G.H."/>
            <person name="Liu X."/>
            <person name="Gao L.Z."/>
        </authorList>
    </citation>
    <scope>NUCLEOTIDE SEQUENCE [LARGE SCALE GENOMIC DNA]</scope>
    <source>
        <strain evidence="3">cv. GT1</strain>
        <tissue evidence="2">Leaf</tissue>
    </source>
</reference>
<name>A0A6A6NGK2_HEVBR</name>
<proteinExistence type="predicted"/>
<dbReference type="EMBL" id="JAAGAX010000001">
    <property type="protein sequence ID" value="KAF2324245.1"/>
    <property type="molecule type" value="Genomic_DNA"/>
</dbReference>
<dbReference type="Pfam" id="PF00098">
    <property type="entry name" value="zf-CCHC"/>
    <property type="match status" value="1"/>
</dbReference>
<evidence type="ECO:0000313" key="2">
    <source>
        <dbReference type="EMBL" id="KAF2324245.1"/>
    </source>
</evidence>
<dbReference type="Proteomes" id="UP000467840">
    <property type="component" value="Chromosome 5"/>
</dbReference>
<dbReference type="AlphaFoldDB" id="A0A6A6NGK2"/>
<gene>
    <name evidence="2" type="ORF">GH714_011108</name>
</gene>
<accession>A0A6A6NGK2</accession>
<organism evidence="2 3">
    <name type="scientific">Hevea brasiliensis</name>
    <name type="common">Para rubber tree</name>
    <name type="synonym">Siphonia brasiliensis</name>
    <dbReference type="NCBI Taxonomy" id="3981"/>
    <lineage>
        <taxon>Eukaryota</taxon>
        <taxon>Viridiplantae</taxon>
        <taxon>Streptophyta</taxon>
        <taxon>Embryophyta</taxon>
        <taxon>Tracheophyta</taxon>
        <taxon>Spermatophyta</taxon>
        <taxon>Magnoliopsida</taxon>
        <taxon>eudicotyledons</taxon>
        <taxon>Gunneridae</taxon>
        <taxon>Pentapetalae</taxon>
        <taxon>rosids</taxon>
        <taxon>fabids</taxon>
        <taxon>Malpighiales</taxon>
        <taxon>Euphorbiaceae</taxon>
        <taxon>Crotonoideae</taxon>
        <taxon>Micrandreae</taxon>
        <taxon>Hevea</taxon>
    </lineage>
</organism>
<sequence>MQGGVLNVCISSCRVADKEADMASRDGSTCETEDASSGFNARERIMGHVDGSDSAPTDSKELLQWNVKNAREYFSGFQNLWAKFTDIVYAKVPTESLSIIQAIYEQMSSHTKYFQARDTVTVAFAAQGKGKGRDMNNIQCYSCKEYEHIAANCGKKFCNYCKQLGHIINVCPTCPQNRRANASSVAMNSSNHFAAPVISTTPSTAAEPVVLTPDMAQQMIVSAFSALGLQGNDIGSSQFCLVDSATSNHMTNSSSMLKNVHKYHGSTEIQIANGSNIPITKDQESGQ</sequence>
<feature type="domain" description="CCHC-type" evidence="1">
    <location>
        <begin position="157"/>
        <end position="173"/>
    </location>
</feature>
<dbReference type="InterPro" id="IPR036875">
    <property type="entry name" value="Znf_CCHC_sf"/>
</dbReference>
<protein>
    <recommendedName>
        <fullName evidence="1">CCHC-type domain-containing protein</fullName>
    </recommendedName>
</protein>